<dbReference type="RefSeq" id="WP_057976358.1">
    <property type="nucleotide sequence ID" value="NZ_LKHP01000001.1"/>
</dbReference>
<sequence>MFWYQLGIITAIVIVSVIIFNYLRPFLLKTNIKKSHLIILLIVLLILPPFLGNLYKAPVVQYTQMLLVSLTTLAFVDFLNIEKTNKNKKIIGRPKPKPNRIKDKKNNIDK</sequence>
<accession>A0A0R3JYH9</accession>
<evidence type="ECO:0000313" key="3">
    <source>
        <dbReference type="EMBL" id="KRQ88122.1"/>
    </source>
</evidence>
<protein>
    <submittedName>
        <fullName evidence="3">Uncharacterized protein</fullName>
    </submittedName>
</protein>
<evidence type="ECO:0000256" key="1">
    <source>
        <dbReference type="SAM" id="MobiDB-lite"/>
    </source>
</evidence>
<evidence type="ECO:0000256" key="2">
    <source>
        <dbReference type="SAM" id="Phobius"/>
    </source>
</evidence>
<reference evidence="3 4" key="1">
    <citation type="submission" date="2015-09" db="EMBL/GenBank/DDBJ databases">
        <title>Draft genome sequence of a Caloramator mitchellensis, a moderate thermophile from the Great Artesian Basin of Australia.</title>
        <authorList>
            <person name="Patel B.K."/>
        </authorList>
    </citation>
    <scope>NUCLEOTIDE SEQUENCE [LARGE SCALE GENOMIC DNA]</scope>
    <source>
        <strain evidence="3 4">VF08</strain>
    </source>
</reference>
<dbReference type="EMBL" id="LKHP01000001">
    <property type="protein sequence ID" value="KRQ88122.1"/>
    <property type="molecule type" value="Genomic_DNA"/>
</dbReference>
<feature type="transmembrane region" description="Helical" evidence="2">
    <location>
        <begin position="6"/>
        <end position="23"/>
    </location>
</feature>
<feature type="compositionally biased region" description="Basic residues" evidence="1">
    <location>
        <begin position="89"/>
        <end position="99"/>
    </location>
</feature>
<dbReference type="Proteomes" id="UP000052015">
    <property type="component" value="Unassembled WGS sequence"/>
</dbReference>
<comment type="caution">
    <text evidence="3">The sequence shown here is derived from an EMBL/GenBank/DDBJ whole genome shotgun (WGS) entry which is preliminary data.</text>
</comment>
<feature type="transmembrane region" description="Helical" evidence="2">
    <location>
        <begin position="61"/>
        <end position="79"/>
    </location>
</feature>
<keyword evidence="2" id="KW-1133">Transmembrane helix</keyword>
<keyword evidence="2" id="KW-0812">Transmembrane</keyword>
<name>A0A0R3JYH9_CALMK</name>
<gene>
    <name evidence="3" type="ORF">ABG79_00291</name>
</gene>
<proteinExistence type="predicted"/>
<dbReference type="AlphaFoldDB" id="A0A0R3JYH9"/>
<feature type="compositionally biased region" description="Basic and acidic residues" evidence="1">
    <location>
        <begin position="100"/>
        <end position="110"/>
    </location>
</feature>
<feature type="region of interest" description="Disordered" evidence="1">
    <location>
        <begin position="89"/>
        <end position="110"/>
    </location>
</feature>
<evidence type="ECO:0000313" key="4">
    <source>
        <dbReference type="Proteomes" id="UP000052015"/>
    </source>
</evidence>
<organism evidence="3 4">
    <name type="scientific">Caloramator mitchellensis</name>
    <dbReference type="NCBI Taxonomy" id="908809"/>
    <lineage>
        <taxon>Bacteria</taxon>
        <taxon>Bacillati</taxon>
        <taxon>Bacillota</taxon>
        <taxon>Clostridia</taxon>
        <taxon>Eubacteriales</taxon>
        <taxon>Clostridiaceae</taxon>
        <taxon>Caloramator</taxon>
    </lineage>
</organism>
<keyword evidence="4" id="KW-1185">Reference proteome</keyword>
<feature type="transmembrane region" description="Helical" evidence="2">
    <location>
        <begin position="35"/>
        <end position="55"/>
    </location>
</feature>
<dbReference type="STRING" id="908809.ABG79_00291"/>
<keyword evidence="2" id="KW-0472">Membrane</keyword>
<dbReference type="OrthoDB" id="9970135at2"/>